<evidence type="ECO:0000256" key="3">
    <source>
        <dbReference type="ARBA" id="ARBA00022723"/>
    </source>
</evidence>
<gene>
    <name evidence="9" type="ORF">UC35_22165</name>
</gene>
<dbReference type="GO" id="GO:0046872">
    <property type="term" value="F:metal ion binding"/>
    <property type="evidence" value="ECO:0007669"/>
    <property type="project" value="UniProtKB-KW"/>
</dbReference>
<dbReference type="AlphaFoldDB" id="A0A127JYS6"/>
<feature type="transmembrane region" description="Helical" evidence="7">
    <location>
        <begin position="100"/>
        <end position="118"/>
    </location>
</feature>
<dbReference type="GO" id="GO:0005886">
    <property type="term" value="C:plasma membrane"/>
    <property type="evidence" value="ECO:0007669"/>
    <property type="project" value="TreeGrafter"/>
</dbReference>
<dbReference type="PANTHER" id="PTHR47870:SF1">
    <property type="entry name" value="CYTOCHROME C-TYPE BIOGENESIS PROTEIN CCMH"/>
    <property type="match status" value="1"/>
</dbReference>
<name>A0A127JYS6_9BURK</name>
<dbReference type="EMBL" id="CP010951">
    <property type="protein sequence ID" value="AMO25035.1"/>
    <property type="molecule type" value="Genomic_DNA"/>
</dbReference>
<dbReference type="PANTHER" id="PTHR47870">
    <property type="entry name" value="CYTOCHROME C-TYPE BIOGENESIS PROTEIN CCMH"/>
    <property type="match status" value="1"/>
</dbReference>
<evidence type="ECO:0000256" key="4">
    <source>
        <dbReference type="ARBA" id="ARBA00022729"/>
    </source>
</evidence>
<feature type="chain" id="PRO_5011023688" description="Cytochrome c-type biogenesis protein" evidence="7">
    <location>
        <begin position="21"/>
        <end position="150"/>
    </location>
</feature>
<dbReference type="Pfam" id="PF03918">
    <property type="entry name" value="CcmH"/>
    <property type="match status" value="1"/>
</dbReference>
<keyword evidence="6 7" id="KW-0408">Iron</keyword>
<dbReference type="InterPro" id="IPR038297">
    <property type="entry name" value="CcmH/CycL/NrfF/Ccl2_sf"/>
</dbReference>
<keyword evidence="3 7" id="KW-0479">Metal-binding</keyword>
<dbReference type="Gene3D" id="1.10.8.640">
    <property type="entry name" value="Cytochrome C biogenesis protein"/>
    <property type="match status" value="1"/>
</dbReference>
<evidence type="ECO:0000313" key="10">
    <source>
        <dbReference type="Proteomes" id="UP000070433"/>
    </source>
</evidence>
<evidence type="ECO:0000259" key="8">
    <source>
        <dbReference type="Pfam" id="PF03918"/>
    </source>
</evidence>
<evidence type="ECO:0000256" key="2">
    <source>
        <dbReference type="ARBA" id="ARBA00022617"/>
    </source>
</evidence>
<dbReference type="Proteomes" id="UP000070433">
    <property type="component" value="Chromosome"/>
</dbReference>
<organism evidence="9 10">
    <name type="scientific">Ramlibacter tataouinensis</name>
    <dbReference type="NCBI Taxonomy" id="94132"/>
    <lineage>
        <taxon>Bacteria</taxon>
        <taxon>Pseudomonadati</taxon>
        <taxon>Pseudomonadota</taxon>
        <taxon>Betaproteobacteria</taxon>
        <taxon>Burkholderiales</taxon>
        <taxon>Comamonadaceae</taxon>
        <taxon>Ramlibacter</taxon>
    </lineage>
</organism>
<proteinExistence type="inferred from homology"/>
<feature type="domain" description="CcmH/CycL/Ccl2/NrfF N-terminal" evidence="8">
    <location>
        <begin position="27"/>
        <end position="144"/>
    </location>
</feature>
<dbReference type="InterPro" id="IPR051263">
    <property type="entry name" value="C-type_cytochrome_biogenesis"/>
</dbReference>
<dbReference type="InterPro" id="IPR005616">
    <property type="entry name" value="CcmH/CycL/Ccl2/NrfF_N"/>
</dbReference>
<evidence type="ECO:0000256" key="6">
    <source>
        <dbReference type="ARBA" id="ARBA00023004"/>
    </source>
</evidence>
<keyword evidence="4 7" id="KW-0732">Signal</keyword>
<protein>
    <recommendedName>
        <fullName evidence="7">Cytochrome c-type biogenesis protein</fullName>
    </recommendedName>
</protein>
<keyword evidence="7" id="KW-0472">Membrane</keyword>
<dbReference type="CDD" id="cd16378">
    <property type="entry name" value="CcmH_N"/>
    <property type="match status" value="1"/>
</dbReference>
<comment type="function">
    <text evidence="7">Possible subunit of a heme lyase.</text>
</comment>
<dbReference type="OrthoDB" id="9804975at2"/>
<evidence type="ECO:0000256" key="7">
    <source>
        <dbReference type="RuleBase" id="RU364112"/>
    </source>
</evidence>
<comment type="similarity">
    <text evidence="1 7">Belongs to the CcmH/CycL/Ccl2/NrfF family.</text>
</comment>
<feature type="signal peptide" evidence="7">
    <location>
        <begin position="1"/>
        <end position="20"/>
    </location>
</feature>
<evidence type="ECO:0000256" key="1">
    <source>
        <dbReference type="ARBA" id="ARBA00010342"/>
    </source>
</evidence>
<keyword evidence="5" id="KW-0201">Cytochrome c-type biogenesis</keyword>
<keyword evidence="10" id="KW-1185">Reference proteome</keyword>
<dbReference type="GO" id="GO:0017004">
    <property type="term" value="P:cytochrome complex assembly"/>
    <property type="evidence" value="ECO:0007669"/>
    <property type="project" value="UniProtKB-KW"/>
</dbReference>
<accession>A0A127JYS6</accession>
<dbReference type="PATRIC" id="fig|94132.3.peg.4517"/>
<evidence type="ECO:0000313" key="9">
    <source>
        <dbReference type="EMBL" id="AMO25035.1"/>
    </source>
</evidence>
<evidence type="ECO:0000256" key="5">
    <source>
        <dbReference type="ARBA" id="ARBA00022748"/>
    </source>
</evidence>
<reference evidence="9 10" key="1">
    <citation type="journal article" date="2014" name="Int. J. Syst. Evol. Microbiol.">
        <title>Ramlibacter solisilvae sp. nov., isolated from forest soil, and emended description of the genus Ramlibacter.</title>
        <authorList>
            <person name="Lee H.J."/>
            <person name="Lee S.H."/>
            <person name="Lee S.S."/>
            <person name="Lee J.S."/>
            <person name="Kim Y."/>
            <person name="Kim S.C."/>
            <person name="Jeon C.O."/>
        </authorList>
    </citation>
    <scope>NUCLEOTIDE SEQUENCE [LARGE SCALE GENOMIC DNA]</scope>
    <source>
        <strain evidence="9 10">5-10</strain>
    </source>
</reference>
<dbReference type="FunFam" id="1.10.8.640:FF:000001">
    <property type="entry name" value="Cytochrome c-type biogenesis protein"/>
    <property type="match status" value="1"/>
</dbReference>
<keyword evidence="2 7" id="KW-0349">Heme</keyword>
<keyword evidence="7" id="KW-1133">Transmembrane helix</keyword>
<sequence length="150" mass="16881">MRWHVAAWLGMALLCASLHAAQGDASGIAEREARLSAQLRCLVCQNQSLAESNAPLAADMRRQIREQLGQGRSDTEVIAFFERRYGAFVRYEPPFRPATWLLWLGPFLLLAIGLLALWRVVRARRDAEADAPLTPEERRRAAAWLEGNGR</sequence>
<keyword evidence="7" id="KW-0812">Transmembrane</keyword>